<keyword evidence="1" id="KW-0472">Membrane</keyword>
<keyword evidence="3" id="KW-1185">Reference proteome</keyword>
<sequence>MKDRLTAGALAGFIGATIQVIFDITMKMLKITDRTFIDFAKVFVMFKPFKGVTADIVGTIGHLGAGALFGVMLAYIIMLTSHRFYLFKGTGFGFVIWITVNGIGTAINLPLFKEIPPLSALATLAGALIWGLVTAYILKLMDTKIRLV</sequence>
<name>A0A0L6W1U7_9FIRM</name>
<dbReference type="AlphaFoldDB" id="A0A0L6W1U7"/>
<gene>
    <name evidence="2" type="ORF">Tfer_1868</name>
</gene>
<feature type="transmembrane region" description="Helical" evidence="1">
    <location>
        <begin position="56"/>
        <end position="79"/>
    </location>
</feature>
<proteinExistence type="predicted"/>
<accession>A0A0L6W1U7</accession>
<feature type="transmembrane region" description="Helical" evidence="1">
    <location>
        <begin position="7"/>
        <end position="26"/>
    </location>
</feature>
<comment type="caution">
    <text evidence="2">The sequence shown here is derived from an EMBL/GenBank/DDBJ whole genome shotgun (WGS) entry which is preliminary data.</text>
</comment>
<keyword evidence="1" id="KW-1133">Transmembrane helix</keyword>
<protein>
    <submittedName>
        <fullName evidence="2">Uncharacterized protein</fullName>
    </submittedName>
</protein>
<dbReference type="Proteomes" id="UP000037175">
    <property type="component" value="Unassembled WGS sequence"/>
</dbReference>
<reference evidence="3" key="1">
    <citation type="submission" date="2015-07" db="EMBL/GenBank/DDBJ databases">
        <title>Complete Genome of Thermincola ferriacetica strain Z-0001T.</title>
        <authorList>
            <person name="Lusk B."/>
            <person name="Badalamenti J.P."/>
            <person name="Parameswaran P."/>
            <person name="Bond D.R."/>
            <person name="Torres C.I."/>
        </authorList>
    </citation>
    <scope>NUCLEOTIDE SEQUENCE [LARGE SCALE GENOMIC DNA]</scope>
    <source>
        <strain evidence="3">Z-0001</strain>
    </source>
</reference>
<organism evidence="2 3">
    <name type="scientific">Thermincola ferriacetica</name>
    <dbReference type="NCBI Taxonomy" id="281456"/>
    <lineage>
        <taxon>Bacteria</taxon>
        <taxon>Bacillati</taxon>
        <taxon>Bacillota</taxon>
        <taxon>Clostridia</taxon>
        <taxon>Eubacteriales</taxon>
        <taxon>Thermincolaceae</taxon>
        <taxon>Thermincola</taxon>
    </lineage>
</organism>
<evidence type="ECO:0000313" key="3">
    <source>
        <dbReference type="Proteomes" id="UP000037175"/>
    </source>
</evidence>
<evidence type="ECO:0000313" key="2">
    <source>
        <dbReference type="EMBL" id="KNZ69426.1"/>
    </source>
</evidence>
<dbReference type="RefSeq" id="WP_052218109.1">
    <property type="nucleotide sequence ID" value="NZ_LGTE01000012.1"/>
</dbReference>
<keyword evidence="1" id="KW-0812">Transmembrane</keyword>
<dbReference type="EMBL" id="LGTE01000012">
    <property type="protein sequence ID" value="KNZ69426.1"/>
    <property type="molecule type" value="Genomic_DNA"/>
</dbReference>
<feature type="transmembrane region" description="Helical" evidence="1">
    <location>
        <begin position="118"/>
        <end position="138"/>
    </location>
</feature>
<evidence type="ECO:0000256" key="1">
    <source>
        <dbReference type="SAM" id="Phobius"/>
    </source>
</evidence>
<feature type="transmembrane region" description="Helical" evidence="1">
    <location>
        <begin position="91"/>
        <end position="112"/>
    </location>
</feature>